<protein>
    <submittedName>
        <fullName evidence="4">Uncharacterized protein</fullName>
    </submittedName>
</protein>
<dbReference type="Proteomes" id="UP001485043">
    <property type="component" value="Unassembled WGS sequence"/>
</dbReference>
<comment type="caution">
    <text evidence="4">The sequence shown here is derived from an EMBL/GenBank/DDBJ whole genome shotgun (WGS) entry which is preliminary data.</text>
</comment>
<dbReference type="Pfam" id="PF02201">
    <property type="entry name" value="SWIB"/>
    <property type="match status" value="2"/>
</dbReference>
<dbReference type="Gene3D" id="1.10.245.10">
    <property type="entry name" value="SWIB/MDM2 domain"/>
    <property type="match status" value="2"/>
</dbReference>
<feature type="domain" description="DM2" evidence="2">
    <location>
        <begin position="212"/>
        <end position="290"/>
    </location>
</feature>
<dbReference type="EMBL" id="JALJOV010000068">
    <property type="protein sequence ID" value="KAK9867730.1"/>
    <property type="molecule type" value="Genomic_DNA"/>
</dbReference>
<evidence type="ECO:0000259" key="2">
    <source>
        <dbReference type="PROSITE" id="PS51925"/>
    </source>
</evidence>
<dbReference type="SUPFAM" id="SSF109715">
    <property type="entry name" value="DEK C-terminal domain"/>
    <property type="match status" value="1"/>
</dbReference>
<evidence type="ECO:0000256" key="1">
    <source>
        <dbReference type="SAM" id="MobiDB-lite"/>
    </source>
</evidence>
<evidence type="ECO:0000259" key="3">
    <source>
        <dbReference type="PROSITE" id="PS51998"/>
    </source>
</evidence>
<reference evidence="4 5" key="1">
    <citation type="journal article" date="2024" name="Nat. Commun.">
        <title>Phylogenomics reveals the evolutionary origins of lichenization in chlorophyte algae.</title>
        <authorList>
            <person name="Puginier C."/>
            <person name="Libourel C."/>
            <person name="Otte J."/>
            <person name="Skaloud P."/>
            <person name="Haon M."/>
            <person name="Grisel S."/>
            <person name="Petersen M."/>
            <person name="Berrin J.G."/>
            <person name="Delaux P.M."/>
            <person name="Dal Grande F."/>
            <person name="Keller J."/>
        </authorList>
    </citation>
    <scope>NUCLEOTIDE SEQUENCE [LARGE SCALE GENOMIC DNA]</scope>
    <source>
        <strain evidence="4 5">SAG 2523</strain>
    </source>
</reference>
<dbReference type="SMART" id="SM00151">
    <property type="entry name" value="SWIB"/>
    <property type="match status" value="2"/>
</dbReference>
<name>A0AAW1TDT8_9CHLO</name>
<proteinExistence type="predicted"/>
<evidence type="ECO:0000313" key="5">
    <source>
        <dbReference type="Proteomes" id="UP001485043"/>
    </source>
</evidence>
<dbReference type="AlphaFoldDB" id="A0AAW1TDT8"/>
<accession>A0AAW1TDT8</accession>
<feature type="region of interest" description="Disordered" evidence="1">
    <location>
        <begin position="181"/>
        <end position="212"/>
    </location>
</feature>
<dbReference type="InterPro" id="IPR019835">
    <property type="entry name" value="SWIB_domain"/>
</dbReference>
<organism evidence="4 5">
    <name type="scientific">Apatococcus fuscideae</name>
    <dbReference type="NCBI Taxonomy" id="2026836"/>
    <lineage>
        <taxon>Eukaryota</taxon>
        <taxon>Viridiplantae</taxon>
        <taxon>Chlorophyta</taxon>
        <taxon>core chlorophytes</taxon>
        <taxon>Trebouxiophyceae</taxon>
        <taxon>Chlorellales</taxon>
        <taxon>Chlorellaceae</taxon>
        <taxon>Apatococcus</taxon>
    </lineage>
</organism>
<dbReference type="InterPro" id="IPR003121">
    <property type="entry name" value="SWIB_MDM2_domain"/>
</dbReference>
<feature type="domain" description="DEK-C" evidence="3">
    <location>
        <begin position="2"/>
        <end position="57"/>
    </location>
</feature>
<dbReference type="InterPro" id="IPR014876">
    <property type="entry name" value="DEK_C"/>
</dbReference>
<dbReference type="InterPro" id="IPR036885">
    <property type="entry name" value="SWIB_MDM2_dom_sf"/>
</dbReference>
<dbReference type="PROSITE" id="PS51998">
    <property type="entry name" value="DEK_C"/>
    <property type="match status" value="1"/>
</dbReference>
<keyword evidence="5" id="KW-1185">Reference proteome</keyword>
<feature type="domain" description="DM2" evidence="2">
    <location>
        <begin position="106"/>
        <end position="183"/>
    </location>
</feature>
<feature type="region of interest" description="Disordered" evidence="1">
    <location>
        <begin position="58"/>
        <end position="117"/>
    </location>
</feature>
<evidence type="ECO:0000313" key="4">
    <source>
        <dbReference type="EMBL" id="KAK9867730.1"/>
    </source>
</evidence>
<feature type="compositionally biased region" description="Acidic residues" evidence="1">
    <location>
        <begin position="61"/>
        <end position="75"/>
    </location>
</feature>
<dbReference type="Pfam" id="PF08766">
    <property type="entry name" value="DEK_C"/>
    <property type="match status" value="1"/>
</dbReference>
<dbReference type="CDD" id="cd10567">
    <property type="entry name" value="SWIB-MDM2_like"/>
    <property type="match status" value="2"/>
</dbReference>
<dbReference type="PANTHER" id="PTHR13844">
    <property type="entry name" value="SWI/SNF-RELATED MATRIX-ASSOCIATED ACTIN-DEPENDENT REGULATOR OF CHROMATIN SUBFAMILY D"/>
    <property type="match status" value="1"/>
</dbReference>
<sequence>MPVTDEEVVTKLRQLLADVDMETTTERKLRTALESHFKEELTAKKQVISEEVKRYLAEAEAQADDGGEEAAEPESAEGSGSDEPSAKRGRKGSKAEAPVKKKRKASTSGGNPLSPELSAFLGGVKVMQRTEVVKRLWEYIKSNELQDPGNKQSILPDEKMLTLFSAPLTMFTMNKQLSRHILPKDPNAPPPAPRAKKPKTVGEDGVEKPANGFQKPVKVSAELASWLGGVTEISWPQLTAAFWKYVKENGLQDPANRKNILADAKLKELTGESQFMGFGFMKLFAPHIIKD</sequence>
<gene>
    <name evidence="4" type="ORF">WJX84_011315</name>
</gene>
<dbReference type="PROSITE" id="PS51925">
    <property type="entry name" value="SWIB_MDM2"/>
    <property type="match status" value="2"/>
</dbReference>
<dbReference type="Gene3D" id="1.10.10.60">
    <property type="entry name" value="Homeodomain-like"/>
    <property type="match status" value="1"/>
</dbReference>
<dbReference type="SUPFAM" id="SSF47592">
    <property type="entry name" value="SWIB/MDM2 domain"/>
    <property type="match status" value="2"/>
</dbReference>